<organism evidence="1 2">
    <name type="scientific">Atta colombica</name>
    <dbReference type="NCBI Taxonomy" id="520822"/>
    <lineage>
        <taxon>Eukaryota</taxon>
        <taxon>Metazoa</taxon>
        <taxon>Ecdysozoa</taxon>
        <taxon>Arthropoda</taxon>
        <taxon>Hexapoda</taxon>
        <taxon>Insecta</taxon>
        <taxon>Pterygota</taxon>
        <taxon>Neoptera</taxon>
        <taxon>Endopterygota</taxon>
        <taxon>Hymenoptera</taxon>
        <taxon>Apocrita</taxon>
        <taxon>Aculeata</taxon>
        <taxon>Formicoidea</taxon>
        <taxon>Formicidae</taxon>
        <taxon>Myrmicinae</taxon>
        <taxon>Atta</taxon>
    </lineage>
</organism>
<accession>A0A151I3A8</accession>
<keyword evidence="2" id="KW-1185">Reference proteome</keyword>
<gene>
    <name evidence="1" type="ORF">ALC53_05819</name>
</gene>
<protein>
    <submittedName>
        <fullName evidence="1">Uncharacterized protein</fullName>
    </submittedName>
</protein>
<name>A0A151I3A8_9HYME</name>
<evidence type="ECO:0000313" key="2">
    <source>
        <dbReference type="Proteomes" id="UP000078540"/>
    </source>
</evidence>
<reference evidence="1 2" key="1">
    <citation type="submission" date="2015-09" db="EMBL/GenBank/DDBJ databases">
        <title>Atta colombica WGS genome.</title>
        <authorList>
            <person name="Nygaard S."/>
            <person name="Hu H."/>
            <person name="Boomsma J."/>
            <person name="Zhang G."/>
        </authorList>
    </citation>
    <scope>NUCLEOTIDE SEQUENCE [LARGE SCALE GENOMIC DNA]</scope>
    <source>
        <strain evidence="1">Treedump-2</strain>
        <tissue evidence="1">Whole body</tissue>
    </source>
</reference>
<dbReference type="EMBL" id="KQ976482">
    <property type="protein sequence ID" value="KYM83705.1"/>
    <property type="molecule type" value="Genomic_DNA"/>
</dbReference>
<dbReference type="Proteomes" id="UP000078540">
    <property type="component" value="Unassembled WGS sequence"/>
</dbReference>
<sequence length="73" mass="8263">MIVLLHMDFNSPREVTSISPPPSPLPRGTPLFIQVDILRKSHIPYQGKDRVNFILHGESKPTCNSTIIEVVHF</sequence>
<evidence type="ECO:0000313" key="1">
    <source>
        <dbReference type="EMBL" id="KYM83705.1"/>
    </source>
</evidence>
<proteinExistence type="predicted"/>
<dbReference type="AlphaFoldDB" id="A0A151I3A8"/>